<feature type="domain" description="M23ase beta-sheet core" evidence="1">
    <location>
        <begin position="86"/>
        <end position="180"/>
    </location>
</feature>
<sequence length="187" mass="19977">MQAKHGRAGKHKRYQRAAVLALTVLLIILLAGRVLPVCAGKNVPAGASLKQAKPGQILCFPLETAAWRVSDPYGWRKDPFTGKKAFHRGVDLACEEGTPVLAALDGVVTAARRGTAYGNYVRLTHGDGQETLYAHMQYLYVRAGEVVAAGQRLGTAGQTGRATGAHLHFEFLTGGIRYDPSAALSLP</sequence>
<dbReference type="PANTHER" id="PTHR21666:SF270">
    <property type="entry name" value="MUREIN HYDROLASE ACTIVATOR ENVC"/>
    <property type="match status" value="1"/>
</dbReference>
<name>A0A291T7I3_9FIRM</name>
<evidence type="ECO:0000259" key="1">
    <source>
        <dbReference type="Pfam" id="PF01551"/>
    </source>
</evidence>
<dbReference type="CDD" id="cd12797">
    <property type="entry name" value="M23_peptidase"/>
    <property type="match status" value="1"/>
</dbReference>
<proteinExistence type="predicted"/>
<reference evidence="2 3" key="1">
    <citation type="submission" date="2017-10" db="EMBL/GenBank/DDBJ databases">
        <title>Complete Genome Sequence of Faecalibacterium prausnitzii isolated from the gut of healthy adult Indian.</title>
        <authorList>
            <person name="Bag S."/>
            <person name="Ghosh T.S."/>
            <person name="Das B."/>
        </authorList>
    </citation>
    <scope>NUCLEOTIDE SEQUENCE [LARGE SCALE GENOMIC DNA]</scope>
    <source>
        <strain evidence="2 3">Indica</strain>
    </source>
</reference>
<dbReference type="RefSeq" id="WP_098922280.1">
    <property type="nucleotide sequence ID" value="NZ_CP023819.1"/>
</dbReference>
<dbReference type="Proteomes" id="UP000223709">
    <property type="component" value="Chromosome"/>
</dbReference>
<dbReference type="Pfam" id="PF01551">
    <property type="entry name" value="Peptidase_M23"/>
    <property type="match status" value="1"/>
</dbReference>
<dbReference type="InterPro" id="IPR011055">
    <property type="entry name" value="Dup_hybrid_motif"/>
</dbReference>
<dbReference type="PANTHER" id="PTHR21666">
    <property type="entry name" value="PEPTIDASE-RELATED"/>
    <property type="match status" value="1"/>
</dbReference>
<gene>
    <name evidence="2" type="ORF">CRH10_00850</name>
</gene>
<evidence type="ECO:0000313" key="2">
    <source>
        <dbReference type="EMBL" id="ATL88961.1"/>
    </source>
</evidence>
<dbReference type="GO" id="GO:0004222">
    <property type="term" value="F:metalloendopeptidase activity"/>
    <property type="evidence" value="ECO:0007669"/>
    <property type="project" value="TreeGrafter"/>
</dbReference>
<dbReference type="AlphaFoldDB" id="A0A291T7I3"/>
<protein>
    <submittedName>
        <fullName evidence="2">Peptidase M23</fullName>
    </submittedName>
</protein>
<evidence type="ECO:0000313" key="3">
    <source>
        <dbReference type="Proteomes" id="UP000223709"/>
    </source>
</evidence>
<organism evidence="2 3">
    <name type="scientific">Faecalibacterium prausnitzii</name>
    <dbReference type="NCBI Taxonomy" id="853"/>
    <lineage>
        <taxon>Bacteria</taxon>
        <taxon>Bacillati</taxon>
        <taxon>Bacillota</taxon>
        <taxon>Clostridia</taxon>
        <taxon>Eubacteriales</taxon>
        <taxon>Oscillospiraceae</taxon>
        <taxon>Faecalibacterium</taxon>
    </lineage>
</organism>
<dbReference type="SUPFAM" id="SSF51261">
    <property type="entry name" value="Duplicated hybrid motif"/>
    <property type="match status" value="1"/>
</dbReference>
<dbReference type="InterPro" id="IPR016047">
    <property type="entry name" value="M23ase_b-sheet_dom"/>
</dbReference>
<accession>A0A291T7I3</accession>
<dbReference type="Gene3D" id="2.70.70.10">
    <property type="entry name" value="Glucose Permease (Domain IIA)"/>
    <property type="match status" value="1"/>
</dbReference>
<dbReference type="EMBL" id="CP023819">
    <property type="protein sequence ID" value="ATL88961.1"/>
    <property type="molecule type" value="Genomic_DNA"/>
</dbReference>
<dbReference type="InterPro" id="IPR050570">
    <property type="entry name" value="Cell_wall_metabolism_enzyme"/>
</dbReference>